<comment type="caution">
    <text evidence="1">The sequence shown here is derived from an EMBL/GenBank/DDBJ whole genome shotgun (WGS) entry which is preliminary data.</text>
</comment>
<sequence length="88" mass="10350">MLRLPKRIDEVNNMRLLVERDESRDHGDKLAMVVKTFLKGKADNSKLREALMAYCCAEGWNGPAGRWVKELLKWEKELLKWEKEHVTP</sequence>
<gene>
    <name evidence="1" type="ORF">LCGC14_0479610</name>
</gene>
<dbReference type="EMBL" id="LAZR01000519">
    <property type="protein sequence ID" value="KKN65645.1"/>
    <property type="molecule type" value="Genomic_DNA"/>
</dbReference>
<dbReference type="AlphaFoldDB" id="A0A0F9S9S0"/>
<reference evidence="1" key="1">
    <citation type="journal article" date="2015" name="Nature">
        <title>Complex archaea that bridge the gap between prokaryotes and eukaryotes.</title>
        <authorList>
            <person name="Spang A."/>
            <person name="Saw J.H."/>
            <person name="Jorgensen S.L."/>
            <person name="Zaremba-Niedzwiedzka K."/>
            <person name="Martijn J."/>
            <person name="Lind A.E."/>
            <person name="van Eijk R."/>
            <person name="Schleper C."/>
            <person name="Guy L."/>
            <person name="Ettema T.J."/>
        </authorList>
    </citation>
    <scope>NUCLEOTIDE SEQUENCE</scope>
</reference>
<evidence type="ECO:0000313" key="1">
    <source>
        <dbReference type="EMBL" id="KKN65645.1"/>
    </source>
</evidence>
<accession>A0A0F9S9S0</accession>
<name>A0A0F9S9S0_9ZZZZ</name>
<organism evidence="1">
    <name type="scientific">marine sediment metagenome</name>
    <dbReference type="NCBI Taxonomy" id="412755"/>
    <lineage>
        <taxon>unclassified sequences</taxon>
        <taxon>metagenomes</taxon>
        <taxon>ecological metagenomes</taxon>
    </lineage>
</organism>
<protein>
    <submittedName>
        <fullName evidence="1">Uncharacterized protein</fullName>
    </submittedName>
</protein>
<proteinExistence type="predicted"/>